<keyword evidence="1" id="KW-1133">Transmembrane helix</keyword>
<dbReference type="RefSeq" id="WP_213000573.1">
    <property type="nucleotide sequence ID" value="NZ_BAAATW010000001.1"/>
</dbReference>
<protein>
    <submittedName>
        <fullName evidence="2">Membrane protein</fullName>
    </submittedName>
</protein>
<organism evidence="2 3">
    <name type="scientific">Winogradskya consettensis</name>
    <dbReference type="NCBI Taxonomy" id="113560"/>
    <lineage>
        <taxon>Bacteria</taxon>
        <taxon>Bacillati</taxon>
        <taxon>Actinomycetota</taxon>
        <taxon>Actinomycetes</taxon>
        <taxon>Micromonosporales</taxon>
        <taxon>Micromonosporaceae</taxon>
        <taxon>Winogradskya</taxon>
    </lineage>
</organism>
<keyword evidence="1" id="KW-0472">Membrane</keyword>
<proteinExistence type="predicted"/>
<dbReference type="EMBL" id="BOQP01000034">
    <property type="protein sequence ID" value="GIM78428.1"/>
    <property type="molecule type" value="Genomic_DNA"/>
</dbReference>
<feature type="transmembrane region" description="Helical" evidence="1">
    <location>
        <begin position="139"/>
        <end position="163"/>
    </location>
</feature>
<keyword evidence="3" id="KW-1185">Reference proteome</keyword>
<feature type="transmembrane region" description="Helical" evidence="1">
    <location>
        <begin position="170"/>
        <end position="187"/>
    </location>
</feature>
<feature type="transmembrane region" description="Helical" evidence="1">
    <location>
        <begin position="284"/>
        <end position="303"/>
    </location>
</feature>
<sequence length="317" mass="31397">MSRLHPVRLALLVALAAVALQVLLVPLFVGPASHIEPRDLPIAVAGPQPAAGQLAAKLTAARPGAFDVRVVADADAAIRDRDVYGAVVLGDAGPSLHIATAASPTVATLLTQATAELGQGAPVPVVDVVPTDPDDPRGAAFGAAFLPMAITAMLAGVLTFFLVRRAAARVLAIGAFAVLGGFAGAAVQRFWLGTLPGDYLAVAAGIGLFALALSAAVAGLGALIGRAGLGVGAVTFFLVGNALSGVNAAPELLPQPWGAVGQFLPIGAGATVLRSDAYFGGRGAGMQVAVLSAYAIVGLILVLSGRGGLSRTGSAES</sequence>
<gene>
    <name evidence="2" type="ORF">Aco04nite_60400</name>
</gene>
<dbReference type="Proteomes" id="UP000680865">
    <property type="component" value="Unassembled WGS sequence"/>
</dbReference>
<reference evidence="2" key="1">
    <citation type="submission" date="2021-03" db="EMBL/GenBank/DDBJ databases">
        <title>Whole genome shotgun sequence of Actinoplanes consettensis NBRC 14913.</title>
        <authorList>
            <person name="Komaki H."/>
            <person name="Tamura T."/>
        </authorList>
    </citation>
    <scope>NUCLEOTIDE SEQUENCE</scope>
    <source>
        <strain evidence="2">NBRC 14913</strain>
    </source>
</reference>
<feature type="transmembrane region" description="Helical" evidence="1">
    <location>
        <begin position="199"/>
        <end position="220"/>
    </location>
</feature>
<feature type="transmembrane region" description="Helical" evidence="1">
    <location>
        <begin position="227"/>
        <end position="246"/>
    </location>
</feature>
<accession>A0A919SWL2</accession>
<name>A0A919SWL2_9ACTN</name>
<dbReference type="AlphaFoldDB" id="A0A919SWL2"/>
<evidence type="ECO:0000256" key="1">
    <source>
        <dbReference type="SAM" id="Phobius"/>
    </source>
</evidence>
<comment type="caution">
    <text evidence="2">The sequence shown here is derived from an EMBL/GenBank/DDBJ whole genome shotgun (WGS) entry which is preliminary data.</text>
</comment>
<evidence type="ECO:0000313" key="3">
    <source>
        <dbReference type="Proteomes" id="UP000680865"/>
    </source>
</evidence>
<evidence type="ECO:0000313" key="2">
    <source>
        <dbReference type="EMBL" id="GIM78428.1"/>
    </source>
</evidence>
<keyword evidence="1" id="KW-0812">Transmembrane</keyword>